<name>A0ABV7IIB9_9RHOB</name>
<proteinExistence type="predicted"/>
<protein>
    <submittedName>
        <fullName evidence="1">Uncharacterized protein</fullName>
    </submittedName>
</protein>
<evidence type="ECO:0000313" key="2">
    <source>
        <dbReference type="Proteomes" id="UP001595557"/>
    </source>
</evidence>
<sequence>MTYRAAALSVLDVMALPDIPLPAGAAVEIYPADAAPVLVGHYKMTGAPHVWGNAASIDYPDTPCAYRWEGEVELEVRKLIKI</sequence>
<accession>A0ABV7IIB9</accession>
<keyword evidence="2" id="KW-1185">Reference proteome</keyword>
<organism evidence="1 2">
    <name type="scientific">Paracoccus fontiphilus</name>
    <dbReference type="NCBI Taxonomy" id="1815556"/>
    <lineage>
        <taxon>Bacteria</taxon>
        <taxon>Pseudomonadati</taxon>
        <taxon>Pseudomonadota</taxon>
        <taxon>Alphaproteobacteria</taxon>
        <taxon>Rhodobacterales</taxon>
        <taxon>Paracoccaceae</taxon>
        <taxon>Paracoccus</taxon>
    </lineage>
</organism>
<evidence type="ECO:0000313" key="1">
    <source>
        <dbReference type="EMBL" id="MFC3169576.1"/>
    </source>
</evidence>
<dbReference type="Proteomes" id="UP001595557">
    <property type="component" value="Unassembled WGS sequence"/>
</dbReference>
<reference evidence="2" key="1">
    <citation type="journal article" date="2019" name="Int. J. Syst. Evol. Microbiol.">
        <title>The Global Catalogue of Microorganisms (GCM) 10K type strain sequencing project: providing services to taxonomists for standard genome sequencing and annotation.</title>
        <authorList>
            <consortium name="The Broad Institute Genomics Platform"/>
            <consortium name="The Broad Institute Genome Sequencing Center for Infectious Disease"/>
            <person name="Wu L."/>
            <person name="Ma J."/>
        </authorList>
    </citation>
    <scope>NUCLEOTIDE SEQUENCE [LARGE SCALE GENOMIC DNA]</scope>
    <source>
        <strain evidence="2">KCTC 52239</strain>
    </source>
</reference>
<dbReference type="RefSeq" id="WP_377707261.1">
    <property type="nucleotide sequence ID" value="NZ_JBHRTE010000074.1"/>
</dbReference>
<gene>
    <name evidence="1" type="ORF">ACFOD7_16110</name>
</gene>
<dbReference type="EMBL" id="JBHRTE010000074">
    <property type="protein sequence ID" value="MFC3169576.1"/>
    <property type="molecule type" value="Genomic_DNA"/>
</dbReference>
<comment type="caution">
    <text evidence="1">The sequence shown here is derived from an EMBL/GenBank/DDBJ whole genome shotgun (WGS) entry which is preliminary data.</text>
</comment>